<sequence length="132" mass="15802">MARVTKQAQTMIEQAIYLPMVLKILKRDLQIIETSELKLKRPYQDLIKDVFKKVERDLVAVLTYLQHEEITVNEVKRDETFTMYRFTYKGQEERHNYFNPRLKKQTENLLTYYFFQKNPYSVSPSADSSPAQ</sequence>
<name>A0A398BBG4_9BACI</name>
<comment type="caution">
    <text evidence="1">The sequence shown here is derived from an EMBL/GenBank/DDBJ whole genome shotgun (WGS) entry which is preliminary data.</text>
</comment>
<keyword evidence="2" id="KW-1185">Reference proteome</keyword>
<evidence type="ECO:0000313" key="2">
    <source>
        <dbReference type="Proteomes" id="UP000266016"/>
    </source>
</evidence>
<accession>A0A398BBG4</accession>
<dbReference type="Pfam" id="PF26325">
    <property type="entry name" value="YhjD"/>
    <property type="match status" value="1"/>
</dbReference>
<dbReference type="Proteomes" id="UP000266016">
    <property type="component" value="Unassembled WGS sequence"/>
</dbReference>
<dbReference type="InterPro" id="IPR058600">
    <property type="entry name" value="YhjD-like"/>
</dbReference>
<protein>
    <submittedName>
        <fullName evidence="1">Uncharacterized protein</fullName>
    </submittedName>
</protein>
<reference evidence="1 2" key="1">
    <citation type="submission" date="2018-08" db="EMBL/GenBank/DDBJ databases">
        <title>Bacillus jemisoniae sp. nov., Bacillus chryseoplanitiae sp. nov., Bacillus resnikiae sp. nov., and Bacillus frankliniae sp. nov., isolated from Viking spacecraft and associated surfaces.</title>
        <authorList>
            <person name="Seuylemezian A."/>
            <person name="Vaishampayan P."/>
        </authorList>
    </citation>
    <scope>NUCLEOTIDE SEQUENCE [LARGE SCALE GENOMIC DNA]</scope>
    <source>
        <strain evidence="1 2">MA001</strain>
    </source>
</reference>
<dbReference type="RefSeq" id="WP_119117125.1">
    <property type="nucleotide sequence ID" value="NZ_QWVS01000016.1"/>
</dbReference>
<gene>
    <name evidence="1" type="ORF">D1953_10470</name>
</gene>
<evidence type="ECO:0000313" key="1">
    <source>
        <dbReference type="EMBL" id="RID86188.1"/>
    </source>
</evidence>
<proteinExistence type="predicted"/>
<dbReference type="EMBL" id="QWVS01000016">
    <property type="protein sequence ID" value="RID86188.1"/>
    <property type="molecule type" value="Genomic_DNA"/>
</dbReference>
<organism evidence="1 2">
    <name type="scientific">Peribacillus asahii</name>
    <dbReference type="NCBI Taxonomy" id="228899"/>
    <lineage>
        <taxon>Bacteria</taxon>
        <taxon>Bacillati</taxon>
        <taxon>Bacillota</taxon>
        <taxon>Bacilli</taxon>
        <taxon>Bacillales</taxon>
        <taxon>Bacillaceae</taxon>
        <taxon>Peribacillus</taxon>
    </lineage>
</organism>
<dbReference type="AlphaFoldDB" id="A0A398BBG4"/>